<protein>
    <submittedName>
        <fullName evidence="1">Podospora anserina S mat+ genomic DNA chromosome 4, supercontig 4</fullName>
    </submittedName>
</protein>
<reference evidence="1" key="2">
    <citation type="submission" date="2008-07" db="EMBL/GenBank/DDBJ databases">
        <authorList>
            <person name="Genoscope - CEA"/>
        </authorList>
    </citation>
    <scope>NUCLEOTIDE SEQUENCE</scope>
    <source>
        <strain evidence="1">S mat+</strain>
    </source>
</reference>
<keyword evidence="3" id="KW-1185">Reference proteome</keyword>
<reference evidence="1 3" key="1">
    <citation type="journal article" date="2008" name="Genome Biol.">
        <title>The genome sequence of the model ascomycete fungus Podospora anserina.</title>
        <authorList>
            <person name="Espagne E."/>
            <person name="Lespinet O."/>
            <person name="Malagnac F."/>
            <person name="Da Silva C."/>
            <person name="Jaillon O."/>
            <person name="Porcel B.M."/>
            <person name="Couloux A."/>
            <person name="Aury J.-M."/>
            <person name="Segurens B."/>
            <person name="Poulain J."/>
            <person name="Anthouard V."/>
            <person name="Grossetete S."/>
            <person name="Khalili H."/>
            <person name="Coppin E."/>
            <person name="Dequard-Chablat M."/>
            <person name="Picard M."/>
            <person name="Contamine V."/>
            <person name="Arnaise S."/>
            <person name="Bourdais A."/>
            <person name="Berteaux-Lecellier V."/>
            <person name="Gautheret D."/>
            <person name="de Vries R.P."/>
            <person name="Battaglia E."/>
            <person name="Coutinho P.M."/>
            <person name="Danchin E.G.J."/>
            <person name="Henrissat B."/>
            <person name="El Khoury R."/>
            <person name="Sainsard-Chanet A."/>
            <person name="Boivin A."/>
            <person name="Pinan-Lucarre B."/>
            <person name="Sellem C.H."/>
            <person name="Debuchy R."/>
            <person name="Wincker P."/>
            <person name="Weissenbach J."/>
            <person name="Silar P."/>
        </authorList>
    </citation>
    <scope>NUCLEOTIDE SEQUENCE [LARGE SCALE GENOMIC DNA]</scope>
    <source>
        <strain evidence="3">S / ATCC MYA-4624 / DSM 980 / FGSC 10383</strain>
        <strain evidence="1">S mat+</strain>
    </source>
</reference>
<dbReference type="EMBL" id="FO904939">
    <property type="protein sequence ID" value="CDP28647.1"/>
    <property type="molecule type" value="Genomic_DNA"/>
</dbReference>
<dbReference type="GeneID" id="6190313"/>
<reference evidence="2" key="4">
    <citation type="submission" date="2015-04" db="EMBL/GenBank/DDBJ databases">
        <title>Maintaining two mating types: Structure of the mating type locus and its role in heterokaryosis in Podospora anserina.</title>
        <authorList>
            <person name="Grognet P."/>
            <person name="Bidard F."/>
            <person name="Kuchly C."/>
            <person name="Chan Ho Tong L."/>
            <person name="Coppin E."/>
            <person name="Ait Benkhali J."/>
            <person name="Couloux A."/>
            <person name="Wincker P."/>
            <person name="Debuchy R."/>
            <person name="Silar P."/>
        </authorList>
    </citation>
    <scope>NUCLEOTIDE SEQUENCE</scope>
</reference>
<evidence type="ECO:0000313" key="1">
    <source>
        <dbReference type="EMBL" id="CAP66905.1"/>
    </source>
</evidence>
<name>B2APW6_PODAN</name>
<dbReference type="OrthoDB" id="5073671at2759"/>
<accession>B2APW6</accession>
<gene>
    <name evidence="1" type="ORF">PODANS_4_6050</name>
</gene>
<proteinExistence type="predicted"/>
<dbReference type="RefSeq" id="XP_001906239.1">
    <property type="nucleotide sequence ID" value="XM_001906204.1"/>
</dbReference>
<dbReference type="eggNOG" id="ENOG502SP9W">
    <property type="taxonomic scope" value="Eukaryota"/>
</dbReference>
<dbReference type="Proteomes" id="UP000001197">
    <property type="component" value="Chromosome 4"/>
</dbReference>
<evidence type="ECO:0000313" key="2">
    <source>
        <dbReference type="EMBL" id="CDP28647.1"/>
    </source>
</evidence>
<organism evidence="1">
    <name type="scientific">Podospora anserina (strain S / ATCC MYA-4624 / DSM 980 / FGSC 10383)</name>
    <name type="common">Pleurage anserina</name>
    <dbReference type="NCBI Taxonomy" id="515849"/>
    <lineage>
        <taxon>Eukaryota</taxon>
        <taxon>Fungi</taxon>
        <taxon>Dikarya</taxon>
        <taxon>Ascomycota</taxon>
        <taxon>Pezizomycotina</taxon>
        <taxon>Sordariomycetes</taxon>
        <taxon>Sordariomycetidae</taxon>
        <taxon>Sordariales</taxon>
        <taxon>Podosporaceae</taxon>
        <taxon>Podospora</taxon>
        <taxon>Podospora anserina</taxon>
    </lineage>
</organism>
<dbReference type="STRING" id="515849.B2APW6"/>
<dbReference type="KEGG" id="pan:PODANSg3267"/>
<dbReference type="HOGENOM" id="CLU_061850_1_0_1"/>
<dbReference type="VEuPathDB" id="FungiDB:PODANS_4_6050"/>
<reference evidence="3" key="3">
    <citation type="journal article" date="2014" name="Genetics">
        <title>Maintaining two mating types: Structure of the mating type locus and its role in heterokaryosis in Podospora anserina.</title>
        <authorList>
            <person name="Grognet P."/>
            <person name="Bidard F."/>
            <person name="Kuchly C."/>
            <person name="Tong L.C.H."/>
            <person name="Coppin E."/>
            <person name="Benkhali J.A."/>
            <person name="Couloux A."/>
            <person name="Wincker P."/>
            <person name="Debuchy R."/>
            <person name="Silar P."/>
        </authorList>
    </citation>
    <scope>GENOME REANNOTATION</scope>
    <source>
        <strain evidence="3">S / ATCC MYA-4624 / DSM 980 / FGSC 10383</strain>
    </source>
</reference>
<dbReference type="AlphaFoldDB" id="B2APW6"/>
<sequence>MANTDNGKRSSESADSDQASTFLPTSAAFIGYRPFPSIMNLHSNFSGVVNALKTFKLCGATEDDFLYLVEAHFGFTPRGPLHFGPGYYLRNGTSLKSPILAATGDEFPLPLLVQLFRPKTAVKLPPLYQEKNPRDMITEVVHSTTSKEHGVAFGFEIEVGVKRMMREAFEWRKISRGSSNDNQNMSGQAEEHAETGTVYTLYRLAPGHTSRPLSEAGSSRSAASASWLPAAESKVQIVAKVVFSNVLNWKHPFTLELKQAGRTGELGERWALMVVMTTLSLYFLRQAGKTNKTTVGAAQKLHSK</sequence>
<evidence type="ECO:0000313" key="3">
    <source>
        <dbReference type="Proteomes" id="UP000001197"/>
    </source>
</evidence>
<dbReference type="EMBL" id="CU633895">
    <property type="protein sequence ID" value="CAP66905.1"/>
    <property type="molecule type" value="Genomic_DNA"/>
</dbReference>